<organism evidence="1 2">
    <name type="scientific">Musa troglodytarum</name>
    <name type="common">fe'i banana</name>
    <dbReference type="NCBI Taxonomy" id="320322"/>
    <lineage>
        <taxon>Eukaryota</taxon>
        <taxon>Viridiplantae</taxon>
        <taxon>Streptophyta</taxon>
        <taxon>Embryophyta</taxon>
        <taxon>Tracheophyta</taxon>
        <taxon>Spermatophyta</taxon>
        <taxon>Magnoliopsida</taxon>
        <taxon>Liliopsida</taxon>
        <taxon>Zingiberales</taxon>
        <taxon>Musaceae</taxon>
        <taxon>Musa</taxon>
    </lineage>
</organism>
<protein>
    <submittedName>
        <fullName evidence="1">Uncharacterized protein</fullName>
    </submittedName>
</protein>
<dbReference type="OrthoDB" id="10422205at2759"/>
<dbReference type="Proteomes" id="UP001055439">
    <property type="component" value="Chromosome 1"/>
</dbReference>
<evidence type="ECO:0000313" key="2">
    <source>
        <dbReference type="Proteomes" id="UP001055439"/>
    </source>
</evidence>
<evidence type="ECO:0000313" key="1">
    <source>
        <dbReference type="EMBL" id="URD76382.1"/>
    </source>
</evidence>
<name>A0A9E7JDB9_9LILI</name>
<keyword evidence="2" id="KW-1185">Reference proteome</keyword>
<reference evidence="1" key="1">
    <citation type="submission" date="2022-05" db="EMBL/GenBank/DDBJ databases">
        <title>The Musa troglodytarum L. genome provides insights into the mechanism of non-climacteric behaviour and enrichment of carotenoids.</title>
        <authorList>
            <person name="Wang J."/>
        </authorList>
    </citation>
    <scope>NUCLEOTIDE SEQUENCE</scope>
    <source>
        <tissue evidence="1">Leaf</tissue>
    </source>
</reference>
<dbReference type="EMBL" id="CP097502">
    <property type="protein sequence ID" value="URD76382.1"/>
    <property type="molecule type" value="Genomic_DNA"/>
</dbReference>
<sequence>MHPVGVKTSTPGTSRHSIALDLPWLPYTSTAKERMVVGDEGNKQKSLLTT</sequence>
<dbReference type="AlphaFoldDB" id="A0A9E7JDB9"/>
<gene>
    <name evidence="1" type="ORF">MUK42_35110</name>
</gene>
<accession>A0A9E7JDB9</accession>
<proteinExistence type="predicted"/>